<dbReference type="NCBIfam" id="TIGR00244">
    <property type="entry name" value="transcriptional regulator NrdR"/>
    <property type="match status" value="1"/>
</dbReference>
<feature type="compositionally biased region" description="Polar residues" evidence="9">
    <location>
        <begin position="160"/>
        <end position="182"/>
    </location>
</feature>
<comment type="cofactor">
    <cofactor evidence="8">
        <name>Zn(2+)</name>
        <dbReference type="ChEBI" id="CHEBI:29105"/>
    </cofactor>
    <text evidence="8">Binds 1 zinc ion.</text>
</comment>
<dbReference type="GO" id="GO:0003677">
    <property type="term" value="F:DNA binding"/>
    <property type="evidence" value="ECO:0007669"/>
    <property type="project" value="UniProtKB-KW"/>
</dbReference>
<keyword evidence="5 8" id="KW-0805">Transcription regulation</keyword>
<keyword evidence="8" id="KW-0479">Metal-binding</keyword>
<dbReference type="InterPro" id="IPR055173">
    <property type="entry name" value="NrdR-like_N"/>
</dbReference>
<evidence type="ECO:0000256" key="7">
    <source>
        <dbReference type="ARBA" id="ARBA00023163"/>
    </source>
</evidence>
<keyword evidence="4 8" id="KW-0067">ATP-binding</keyword>
<protein>
    <recommendedName>
        <fullName evidence="8">Transcriptional repressor NrdR</fullName>
    </recommendedName>
</protein>
<dbReference type="Proteomes" id="UP000536179">
    <property type="component" value="Unassembled WGS sequence"/>
</dbReference>
<dbReference type="Pfam" id="PF03477">
    <property type="entry name" value="ATP-cone"/>
    <property type="match status" value="1"/>
</dbReference>
<organism evidence="11 12">
    <name type="scientific">Aporhodopirellula rubra</name>
    <dbReference type="NCBI Taxonomy" id="980271"/>
    <lineage>
        <taxon>Bacteria</taxon>
        <taxon>Pseudomonadati</taxon>
        <taxon>Planctomycetota</taxon>
        <taxon>Planctomycetia</taxon>
        <taxon>Pirellulales</taxon>
        <taxon>Pirellulaceae</taxon>
        <taxon>Aporhodopirellula</taxon>
    </lineage>
</organism>
<dbReference type="HAMAP" id="MF_00440">
    <property type="entry name" value="NrdR"/>
    <property type="match status" value="1"/>
</dbReference>
<proteinExistence type="inferred from homology"/>
<keyword evidence="3 8" id="KW-0863">Zinc-finger</keyword>
<evidence type="ECO:0000259" key="10">
    <source>
        <dbReference type="PROSITE" id="PS51161"/>
    </source>
</evidence>
<keyword evidence="8" id="KW-0862">Zinc</keyword>
<dbReference type="PANTHER" id="PTHR30455:SF2">
    <property type="entry name" value="TRANSCRIPTIONAL REPRESSOR NRDR"/>
    <property type="match status" value="1"/>
</dbReference>
<keyword evidence="1 8" id="KW-0678">Repressor</keyword>
<feature type="region of interest" description="Disordered" evidence="9">
    <location>
        <begin position="153"/>
        <end position="213"/>
    </location>
</feature>
<dbReference type="PROSITE" id="PS51161">
    <property type="entry name" value="ATP_CONE"/>
    <property type="match status" value="1"/>
</dbReference>
<evidence type="ECO:0000256" key="2">
    <source>
        <dbReference type="ARBA" id="ARBA00022741"/>
    </source>
</evidence>
<comment type="function">
    <text evidence="8">Negatively regulates transcription of bacterial ribonucleotide reductase nrd genes and operons by binding to NrdR-boxes.</text>
</comment>
<dbReference type="Pfam" id="PF22811">
    <property type="entry name" value="Zn_ribbon_NrdR"/>
    <property type="match status" value="1"/>
</dbReference>
<evidence type="ECO:0000256" key="8">
    <source>
        <dbReference type="HAMAP-Rule" id="MF_00440"/>
    </source>
</evidence>
<evidence type="ECO:0000256" key="6">
    <source>
        <dbReference type="ARBA" id="ARBA00023125"/>
    </source>
</evidence>
<evidence type="ECO:0000256" key="5">
    <source>
        <dbReference type="ARBA" id="ARBA00023015"/>
    </source>
</evidence>
<accession>A0A7W5E311</accession>
<dbReference type="InterPro" id="IPR005144">
    <property type="entry name" value="ATP-cone_dom"/>
</dbReference>
<dbReference type="GO" id="GO:0045892">
    <property type="term" value="P:negative regulation of DNA-templated transcription"/>
    <property type="evidence" value="ECO:0007669"/>
    <property type="project" value="UniProtKB-UniRule"/>
</dbReference>
<evidence type="ECO:0000256" key="9">
    <source>
        <dbReference type="SAM" id="MobiDB-lite"/>
    </source>
</evidence>
<name>A0A7W5E311_9BACT</name>
<comment type="caution">
    <text evidence="11">The sequence shown here is derived from an EMBL/GenBank/DDBJ whole genome shotgun (WGS) entry which is preliminary data.</text>
</comment>
<dbReference type="GO" id="GO:0008270">
    <property type="term" value="F:zinc ion binding"/>
    <property type="evidence" value="ECO:0007669"/>
    <property type="project" value="UniProtKB-UniRule"/>
</dbReference>
<dbReference type="InterPro" id="IPR003796">
    <property type="entry name" value="RNR_NrdR-like"/>
</dbReference>
<dbReference type="GO" id="GO:0005524">
    <property type="term" value="F:ATP binding"/>
    <property type="evidence" value="ECO:0007669"/>
    <property type="project" value="UniProtKB-UniRule"/>
</dbReference>
<evidence type="ECO:0000313" key="12">
    <source>
        <dbReference type="Proteomes" id="UP000536179"/>
    </source>
</evidence>
<sequence>MRCPFCHSDNDKVLDSRSAQAGYRVRRKRVCQECGRRFVTMEHIEALNVRVVKSDETREPFDREKIRRGIERACSKRSVPSETIEATVQSIEAAIYAEFDFEIPAEKIGEVVLRFLATVDEVAYIRFASVYREFSDAKDFLRIISVLDKSREESREPIATSKSPSVSGTSVPSERSRATATKASGGDSGNNKSPDKEKRSKLKKKSRAAGERS</sequence>
<reference evidence="11 12" key="1">
    <citation type="submission" date="2020-08" db="EMBL/GenBank/DDBJ databases">
        <title>Genomic Encyclopedia of Type Strains, Phase III (KMG-III): the genomes of soil and plant-associated and newly described type strains.</title>
        <authorList>
            <person name="Whitman W."/>
        </authorList>
    </citation>
    <scope>NUCLEOTIDE SEQUENCE [LARGE SCALE GENOMIC DNA]</scope>
    <source>
        <strain evidence="11 12">CECT 8075</strain>
    </source>
</reference>
<evidence type="ECO:0000256" key="1">
    <source>
        <dbReference type="ARBA" id="ARBA00022491"/>
    </source>
</evidence>
<keyword evidence="7 8" id="KW-0804">Transcription</keyword>
<dbReference type="EMBL" id="JACHXU010000015">
    <property type="protein sequence ID" value="MBB3208397.1"/>
    <property type="molecule type" value="Genomic_DNA"/>
</dbReference>
<comment type="similarity">
    <text evidence="8">Belongs to the NrdR family.</text>
</comment>
<dbReference type="AlphaFoldDB" id="A0A7W5E311"/>
<evidence type="ECO:0000256" key="4">
    <source>
        <dbReference type="ARBA" id="ARBA00022840"/>
    </source>
</evidence>
<keyword evidence="12" id="KW-1185">Reference proteome</keyword>
<gene>
    <name evidence="8" type="primary">nrdR</name>
    <name evidence="11" type="ORF">FHS27_004225</name>
</gene>
<evidence type="ECO:0000313" key="11">
    <source>
        <dbReference type="EMBL" id="MBB3208397.1"/>
    </source>
</evidence>
<dbReference type="PANTHER" id="PTHR30455">
    <property type="entry name" value="TRANSCRIPTIONAL REPRESSOR NRDR"/>
    <property type="match status" value="1"/>
</dbReference>
<keyword evidence="2 8" id="KW-0547">Nucleotide-binding</keyword>
<feature type="domain" description="ATP-cone" evidence="10">
    <location>
        <begin position="49"/>
        <end position="139"/>
    </location>
</feature>
<keyword evidence="6 8" id="KW-0238">DNA-binding</keyword>
<feature type="zinc finger region" evidence="8">
    <location>
        <begin position="3"/>
        <end position="34"/>
    </location>
</feature>
<evidence type="ECO:0000256" key="3">
    <source>
        <dbReference type="ARBA" id="ARBA00022771"/>
    </source>
</evidence>